<evidence type="ECO:0000313" key="3">
    <source>
        <dbReference type="Proteomes" id="UP000269154"/>
    </source>
</evidence>
<reference evidence="2 3" key="1">
    <citation type="journal article" date="2018" name="ACS Chem. Biol.">
        <title>Ketoreductase domain dysfunction expands chemodiversity: malyngamide biosynthesis in the cyanobacterium Okeania hirsuta.</title>
        <authorList>
            <person name="Moss N.A."/>
            <person name="Leao T."/>
            <person name="Rankin M."/>
            <person name="McCullough T.M."/>
            <person name="Qu P."/>
            <person name="Korobeynikov A."/>
            <person name="Smith J.L."/>
            <person name="Gerwick L."/>
            <person name="Gerwick W.H."/>
        </authorList>
    </citation>
    <scope>NUCLEOTIDE SEQUENCE [LARGE SCALE GENOMIC DNA]</scope>
    <source>
        <strain evidence="2 3">PAB10Feb10-1</strain>
    </source>
</reference>
<feature type="compositionally biased region" description="Basic and acidic residues" evidence="1">
    <location>
        <begin position="25"/>
        <end position="39"/>
    </location>
</feature>
<dbReference type="OrthoDB" id="460370at2"/>
<accession>A0A3N6NRS5</accession>
<name>A0A3N6NRS5_9CYAN</name>
<protein>
    <submittedName>
        <fullName evidence="2">Uncharacterized protein</fullName>
    </submittedName>
</protein>
<gene>
    <name evidence="2" type="ORF">D5R40_07110</name>
</gene>
<sequence>MSHEIIAIRRPVRPKQPIEPNSPKEALHEQIESKVEKPNSIKNSPSSRTEGTNERQLGKPISKSERPKKPGKPKLKESIQQVTNANGKVFSSGDKILVSAPWSSIVEAEITGFYKSPGGSIWAIFLPQESLPKWKWEKGCIRAELLKQA</sequence>
<feature type="region of interest" description="Disordered" evidence="1">
    <location>
        <begin position="1"/>
        <end position="79"/>
    </location>
</feature>
<organism evidence="2 3">
    <name type="scientific">Okeania hirsuta</name>
    <dbReference type="NCBI Taxonomy" id="1458930"/>
    <lineage>
        <taxon>Bacteria</taxon>
        <taxon>Bacillati</taxon>
        <taxon>Cyanobacteriota</taxon>
        <taxon>Cyanophyceae</taxon>
        <taxon>Oscillatoriophycideae</taxon>
        <taxon>Oscillatoriales</taxon>
        <taxon>Microcoleaceae</taxon>
        <taxon>Okeania</taxon>
    </lineage>
</organism>
<dbReference type="RefSeq" id="WP_124144433.1">
    <property type="nucleotide sequence ID" value="NZ_CAWOKI010000018.1"/>
</dbReference>
<evidence type="ECO:0000256" key="1">
    <source>
        <dbReference type="SAM" id="MobiDB-lite"/>
    </source>
</evidence>
<feature type="compositionally biased region" description="Polar residues" evidence="1">
    <location>
        <begin position="40"/>
        <end position="50"/>
    </location>
</feature>
<keyword evidence="3" id="KW-1185">Reference proteome</keyword>
<feature type="compositionally biased region" description="Basic and acidic residues" evidence="1">
    <location>
        <begin position="51"/>
        <end position="68"/>
    </location>
</feature>
<dbReference type="EMBL" id="RCBY01000026">
    <property type="protein sequence ID" value="RQH49138.1"/>
    <property type="molecule type" value="Genomic_DNA"/>
</dbReference>
<dbReference type="Proteomes" id="UP000269154">
    <property type="component" value="Unassembled WGS sequence"/>
</dbReference>
<proteinExistence type="predicted"/>
<evidence type="ECO:0000313" key="2">
    <source>
        <dbReference type="EMBL" id="RQH49138.1"/>
    </source>
</evidence>
<comment type="caution">
    <text evidence="2">The sequence shown here is derived from an EMBL/GenBank/DDBJ whole genome shotgun (WGS) entry which is preliminary data.</text>
</comment>
<dbReference type="AlphaFoldDB" id="A0A3N6NRS5"/>